<dbReference type="Proteomes" id="UP001497700">
    <property type="component" value="Unassembled WGS sequence"/>
</dbReference>
<evidence type="ECO:0000313" key="1">
    <source>
        <dbReference type="EMBL" id="KAI4869043.1"/>
    </source>
</evidence>
<protein>
    <submittedName>
        <fullName evidence="1">Uncharacterized protein</fullName>
    </submittedName>
</protein>
<sequence length="208" mass="24131">MSATSEPQIEDESSQSIPPPYSEAVDKTTILRTPGPARNGRIFYDIPGERSIRFSFRPQPLVDNYLQPWFGQMDVKCDDVPLLMREGFYWTTANIIKEEGFVENINPQQINLGHPNNPCTIKRYWFLQDLQQPPRWTASLQIHAPNYDVISKVRFENWSINMIRSVEAWGLSKKTIYSFSALTPKCCISIYDDMPLKGWWPWPKEAKA</sequence>
<comment type="caution">
    <text evidence="1">The sequence shown here is derived from an EMBL/GenBank/DDBJ whole genome shotgun (WGS) entry which is preliminary data.</text>
</comment>
<keyword evidence="2" id="KW-1185">Reference proteome</keyword>
<name>A0ACB9ZBW2_9PEZI</name>
<accession>A0ACB9ZBW2</accession>
<proteinExistence type="predicted"/>
<gene>
    <name evidence="1" type="ORF">F4820DRAFT_407846</name>
</gene>
<reference evidence="1 2" key="1">
    <citation type="journal article" date="2022" name="New Phytol.">
        <title>Ecological generalism drives hyperdiversity of secondary metabolite gene clusters in xylarialean endophytes.</title>
        <authorList>
            <person name="Franco M.E.E."/>
            <person name="Wisecaver J.H."/>
            <person name="Arnold A.E."/>
            <person name="Ju Y.M."/>
            <person name="Slot J.C."/>
            <person name="Ahrendt S."/>
            <person name="Moore L.P."/>
            <person name="Eastman K.E."/>
            <person name="Scott K."/>
            <person name="Konkel Z."/>
            <person name="Mondo S.J."/>
            <person name="Kuo A."/>
            <person name="Hayes R.D."/>
            <person name="Haridas S."/>
            <person name="Andreopoulos B."/>
            <person name="Riley R."/>
            <person name="LaButti K."/>
            <person name="Pangilinan J."/>
            <person name="Lipzen A."/>
            <person name="Amirebrahimi M."/>
            <person name="Yan J."/>
            <person name="Adam C."/>
            <person name="Keymanesh K."/>
            <person name="Ng V."/>
            <person name="Louie K."/>
            <person name="Northen T."/>
            <person name="Drula E."/>
            <person name="Henrissat B."/>
            <person name="Hsieh H.M."/>
            <person name="Youens-Clark K."/>
            <person name="Lutzoni F."/>
            <person name="Miadlikowska J."/>
            <person name="Eastwood D.C."/>
            <person name="Hamelin R.C."/>
            <person name="Grigoriev I.V."/>
            <person name="U'Ren J.M."/>
        </authorList>
    </citation>
    <scope>NUCLEOTIDE SEQUENCE [LARGE SCALE GENOMIC DNA]</scope>
    <source>
        <strain evidence="1 2">CBS 119005</strain>
    </source>
</reference>
<dbReference type="EMBL" id="MU393433">
    <property type="protein sequence ID" value="KAI4869043.1"/>
    <property type="molecule type" value="Genomic_DNA"/>
</dbReference>
<organism evidence="1 2">
    <name type="scientific">Hypoxylon rubiginosum</name>
    <dbReference type="NCBI Taxonomy" id="110542"/>
    <lineage>
        <taxon>Eukaryota</taxon>
        <taxon>Fungi</taxon>
        <taxon>Dikarya</taxon>
        <taxon>Ascomycota</taxon>
        <taxon>Pezizomycotina</taxon>
        <taxon>Sordariomycetes</taxon>
        <taxon>Xylariomycetidae</taxon>
        <taxon>Xylariales</taxon>
        <taxon>Hypoxylaceae</taxon>
        <taxon>Hypoxylon</taxon>
    </lineage>
</organism>
<evidence type="ECO:0000313" key="2">
    <source>
        <dbReference type="Proteomes" id="UP001497700"/>
    </source>
</evidence>